<evidence type="ECO:0000313" key="6">
    <source>
        <dbReference type="EMBL" id="AND79531.1"/>
    </source>
</evidence>
<keyword evidence="5" id="KW-0119">Carbohydrate metabolism</keyword>
<dbReference type="OrthoDB" id="9802667at2"/>
<dbReference type="PANTHER" id="PTHR30246:SF1">
    <property type="entry name" value="2-DEHYDRO-3-DEOXY-6-PHOSPHOGALACTONATE ALDOLASE-RELATED"/>
    <property type="match status" value="1"/>
</dbReference>
<evidence type="ECO:0000313" key="7">
    <source>
        <dbReference type="Proteomes" id="UP000077317"/>
    </source>
</evidence>
<dbReference type="STRING" id="1811193.A0O21_05550"/>
<dbReference type="SUPFAM" id="SSF51569">
    <property type="entry name" value="Aldolase"/>
    <property type="match status" value="1"/>
</dbReference>
<reference evidence="6 7" key="1">
    <citation type="journal article" date="2016" name="Int. J. Syst. Evol. Microbiol.">
        <title>Streptococcuspantholopis sp. nov., isolated from faeces of the Tibetan antelope (Pantholops hodgsonii).</title>
        <authorList>
            <person name="Bai X."/>
            <person name="Xiong Y."/>
            <person name="Lu S."/>
            <person name="Jin D."/>
            <person name="Lai X."/>
            <person name="Yang J."/>
            <person name="Niu L."/>
            <person name="Hu S."/>
            <person name="Meng X."/>
            <person name="Pu J."/>
            <person name="Ye C."/>
            <person name="Xu J."/>
        </authorList>
    </citation>
    <scope>NUCLEOTIDE SEQUENCE [LARGE SCALE GENOMIC DNA]</scope>
    <source>
        <strain evidence="6 7">TA 26</strain>
    </source>
</reference>
<keyword evidence="4" id="KW-0456">Lyase</keyword>
<dbReference type="GO" id="GO:0016829">
    <property type="term" value="F:lyase activity"/>
    <property type="evidence" value="ECO:0007669"/>
    <property type="project" value="UniProtKB-KW"/>
</dbReference>
<comment type="pathway">
    <text evidence="1">Carbohydrate acid metabolism.</text>
</comment>
<dbReference type="CDD" id="cd00452">
    <property type="entry name" value="KDPG_aldolase"/>
    <property type="match status" value="1"/>
</dbReference>
<proteinExistence type="inferred from homology"/>
<gene>
    <name evidence="6" type="ORF">A0O21_05550</name>
</gene>
<evidence type="ECO:0000256" key="2">
    <source>
        <dbReference type="ARBA" id="ARBA00006906"/>
    </source>
</evidence>
<dbReference type="Proteomes" id="UP000077317">
    <property type="component" value="Chromosome"/>
</dbReference>
<dbReference type="InterPro" id="IPR000887">
    <property type="entry name" value="Aldlse_KDPG_KHG"/>
</dbReference>
<protein>
    <submittedName>
        <fullName evidence="6">2-dehydro-3-deoxyphosphogluconate aldolase</fullName>
    </submittedName>
</protein>
<dbReference type="Pfam" id="PF01081">
    <property type="entry name" value="Aldolase"/>
    <property type="match status" value="1"/>
</dbReference>
<dbReference type="Gene3D" id="3.20.20.70">
    <property type="entry name" value="Aldolase class I"/>
    <property type="match status" value="1"/>
</dbReference>
<dbReference type="EMBL" id="CP014699">
    <property type="protein sequence ID" value="AND79531.1"/>
    <property type="molecule type" value="Genomic_DNA"/>
</dbReference>
<reference evidence="7" key="2">
    <citation type="submission" date="2016-03" db="EMBL/GenBank/DDBJ databases">
        <title>Streptococcus antelopensis sp. nov., isolated from the feces of the Tibetan antelope (Pantholops hodgsonii) in Hoh Xil National Nature Reserve, Qinghai, China.</title>
        <authorList>
            <person name="Bai X."/>
        </authorList>
    </citation>
    <scope>NUCLEOTIDE SEQUENCE [LARGE SCALE GENOMIC DNA]</scope>
    <source>
        <strain evidence="7">TA 26</strain>
    </source>
</reference>
<comment type="subunit">
    <text evidence="3">Homotrimer.</text>
</comment>
<sequence>MRLEDYRRFTIIIRGYNLQQADKIINVLREYAQYFTVEIALNTKDSLSMLRFLSAKYGQKVFIGAGTVRTLEDAKAAVGAGAQFLLSPHGFTQSMLNYSKAEGILAIPGAMTPSEINEQFAMGADIVKIFPAATVGSQFFEAVQSPLGSLPLMAVGGVNAANFKEFFNKGAAYVGIGGGMFEDLNIDAASDAAIRELLKVYLK</sequence>
<dbReference type="KEGG" id="spat:A0O21_05550"/>
<dbReference type="PANTHER" id="PTHR30246">
    <property type="entry name" value="2-KETO-3-DEOXY-6-PHOSPHOGLUCONATE ALDOLASE"/>
    <property type="match status" value="1"/>
</dbReference>
<evidence type="ECO:0000256" key="4">
    <source>
        <dbReference type="ARBA" id="ARBA00023239"/>
    </source>
</evidence>
<comment type="similarity">
    <text evidence="2">Belongs to the KHG/KDPG aldolase family.</text>
</comment>
<name>A0A172Q7V7_9STRE</name>
<keyword evidence="7" id="KW-1185">Reference proteome</keyword>
<dbReference type="RefSeq" id="WP_067062541.1">
    <property type="nucleotide sequence ID" value="NZ_CP014699.1"/>
</dbReference>
<dbReference type="AlphaFoldDB" id="A0A172Q7V7"/>
<dbReference type="InterPro" id="IPR013785">
    <property type="entry name" value="Aldolase_TIM"/>
</dbReference>
<organism evidence="6 7">
    <name type="scientific">Streptococcus pantholopis</name>
    <dbReference type="NCBI Taxonomy" id="1811193"/>
    <lineage>
        <taxon>Bacteria</taxon>
        <taxon>Bacillati</taxon>
        <taxon>Bacillota</taxon>
        <taxon>Bacilli</taxon>
        <taxon>Lactobacillales</taxon>
        <taxon>Streptococcaceae</taxon>
        <taxon>Streptococcus</taxon>
    </lineage>
</organism>
<accession>A0A172Q7V7</accession>
<evidence type="ECO:0000256" key="1">
    <source>
        <dbReference type="ARBA" id="ARBA00004761"/>
    </source>
</evidence>
<evidence type="ECO:0000256" key="5">
    <source>
        <dbReference type="ARBA" id="ARBA00023277"/>
    </source>
</evidence>
<evidence type="ECO:0000256" key="3">
    <source>
        <dbReference type="ARBA" id="ARBA00011233"/>
    </source>
</evidence>